<keyword evidence="2" id="KW-1185">Reference proteome</keyword>
<dbReference type="RefSeq" id="XP_047781207.1">
    <property type="nucleotide sequence ID" value="XM_047919063.1"/>
</dbReference>
<dbReference type="Proteomes" id="UP000814176">
    <property type="component" value="Unassembled WGS sequence"/>
</dbReference>
<dbReference type="GeneID" id="71999795"/>
<sequence>MESFQFIDPSDQLFQQTSGKILHQFIMVTVHLRTDRPGQLLWTYFRVDFDNNPYPSGRHIVGLSDDHEGLRGHSRGLGRLSGADQPVENGPSLDDIASLLEVVHHRRMLRGYNGFCRDSLWLTENLLLSTARKYSQHWLAGPSKPEALRTYAEYMILYDQDPVTQSLVGMGTRPVRHPDRIKLHDEDVRIILEEWIPSTKAGFI</sequence>
<comment type="caution">
    <text evidence="1">The sequence shown here is derived from an EMBL/GenBank/DDBJ whole genome shotgun (WGS) entry which is preliminary data.</text>
</comment>
<dbReference type="EMBL" id="JADCUA010000006">
    <property type="protein sequence ID" value="KAH9839452.1"/>
    <property type="molecule type" value="Genomic_DNA"/>
</dbReference>
<organism evidence="1 2">
    <name type="scientific">Rhodofomes roseus</name>
    <dbReference type="NCBI Taxonomy" id="34475"/>
    <lineage>
        <taxon>Eukaryota</taxon>
        <taxon>Fungi</taxon>
        <taxon>Dikarya</taxon>
        <taxon>Basidiomycota</taxon>
        <taxon>Agaricomycotina</taxon>
        <taxon>Agaricomycetes</taxon>
        <taxon>Polyporales</taxon>
        <taxon>Rhodofomes</taxon>
    </lineage>
</organism>
<accession>A0ABQ8KNX7</accession>
<gene>
    <name evidence="1" type="ORF">C8Q71DRAFT_512771</name>
</gene>
<name>A0ABQ8KNX7_9APHY</name>
<evidence type="ECO:0000313" key="2">
    <source>
        <dbReference type="Proteomes" id="UP000814176"/>
    </source>
</evidence>
<protein>
    <submittedName>
        <fullName evidence="1">Uncharacterized protein</fullName>
    </submittedName>
</protein>
<proteinExistence type="predicted"/>
<reference evidence="1 2" key="1">
    <citation type="journal article" date="2021" name="Environ. Microbiol.">
        <title>Gene family expansions and transcriptome signatures uncover fungal adaptations to wood decay.</title>
        <authorList>
            <person name="Hage H."/>
            <person name="Miyauchi S."/>
            <person name="Viragh M."/>
            <person name="Drula E."/>
            <person name="Min B."/>
            <person name="Chaduli D."/>
            <person name="Navarro D."/>
            <person name="Favel A."/>
            <person name="Norest M."/>
            <person name="Lesage-Meessen L."/>
            <person name="Balint B."/>
            <person name="Merenyi Z."/>
            <person name="de Eugenio L."/>
            <person name="Morin E."/>
            <person name="Martinez A.T."/>
            <person name="Baldrian P."/>
            <person name="Stursova M."/>
            <person name="Martinez M.J."/>
            <person name="Novotny C."/>
            <person name="Magnuson J.K."/>
            <person name="Spatafora J.W."/>
            <person name="Maurice S."/>
            <person name="Pangilinan J."/>
            <person name="Andreopoulos W."/>
            <person name="LaButti K."/>
            <person name="Hundley H."/>
            <person name="Na H."/>
            <person name="Kuo A."/>
            <person name="Barry K."/>
            <person name="Lipzen A."/>
            <person name="Henrissat B."/>
            <person name="Riley R."/>
            <person name="Ahrendt S."/>
            <person name="Nagy L.G."/>
            <person name="Grigoriev I.V."/>
            <person name="Martin F."/>
            <person name="Rosso M.N."/>
        </authorList>
    </citation>
    <scope>NUCLEOTIDE SEQUENCE [LARGE SCALE GENOMIC DNA]</scope>
    <source>
        <strain evidence="1 2">CIRM-BRFM 1785</strain>
    </source>
</reference>
<evidence type="ECO:0000313" key="1">
    <source>
        <dbReference type="EMBL" id="KAH9839452.1"/>
    </source>
</evidence>